<comment type="caution">
    <text evidence="2">The sequence shown here is derived from an EMBL/GenBank/DDBJ whole genome shotgun (WGS) entry which is preliminary data.</text>
</comment>
<name>S8C724_9LAMI</name>
<sequence>MKERGSSHGHRMGGTRLPRPQPRIHMALSEGGGVLVSFCVEFSSDVRNLEQVETT</sequence>
<protein>
    <submittedName>
        <fullName evidence="2">Uncharacterized protein</fullName>
    </submittedName>
</protein>
<dbReference type="EMBL" id="AUSU01006038">
    <property type="protein sequence ID" value="EPS62590.1"/>
    <property type="molecule type" value="Genomic_DNA"/>
</dbReference>
<gene>
    <name evidence="2" type="ORF">M569_12200</name>
</gene>
<evidence type="ECO:0000256" key="1">
    <source>
        <dbReference type="SAM" id="MobiDB-lite"/>
    </source>
</evidence>
<evidence type="ECO:0000313" key="3">
    <source>
        <dbReference type="Proteomes" id="UP000015453"/>
    </source>
</evidence>
<feature type="region of interest" description="Disordered" evidence="1">
    <location>
        <begin position="1"/>
        <end position="22"/>
    </location>
</feature>
<organism evidence="2 3">
    <name type="scientific">Genlisea aurea</name>
    <dbReference type="NCBI Taxonomy" id="192259"/>
    <lineage>
        <taxon>Eukaryota</taxon>
        <taxon>Viridiplantae</taxon>
        <taxon>Streptophyta</taxon>
        <taxon>Embryophyta</taxon>
        <taxon>Tracheophyta</taxon>
        <taxon>Spermatophyta</taxon>
        <taxon>Magnoliopsida</taxon>
        <taxon>eudicotyledons</taxon>
        <taxon>Gunneridae</taxon>
        <taxon>Pentapetalae</taxon>
        <taxon>asterids</taxon>
        <taxon>lamiids</taxon>
        <taxon>Lamiales</taxon>
        <taxon>Lentibulariaceae</taxon>
        <taxon>Genlisea</taxon>
    </lineage>
</organism>
<reference evidence="2 3" key="1">
    <citation type="journal article" date="2013" name="BMC Genomics">
        <title>The miniature genome of a carnivorous plant Genlisea aurea contains a low number of genes and short non-coding sequences.</title>
        <authorList>
            <person name="Leushkin E.V."/>
            <person name="Sutormin R.A."/>
            <person name="Nabieva E.R."/>
            <person name="Penin A.A."/>
            <person name="Kondrashov A.S."/>
            <person name="Logacheva M.D."/>
        </authorList>
    </citation>
    <scope>NUCLEOTIDE SEQUENCE [LARGE SCALE GENOMIC DNA]</scope>
</reference>
<dbReference type="AlphaFoldDB" id="S8C724"/>
<keyword evidence="3" id="KW-1185">Reference proteome</keyword>
<dbReference type="Proteomes" id="UP000015453">
    <property type="component" value="Unassembled WGS sequence"/>
</dbReference>
<proteinExistence type="predicted"/>
<accession>S8C724</accession>
<evidence type="ECO:0000313" key="2">
    <source>
        <dbReference type="EMBL" id="EPS62590.1"/>
    </source>
</evidence>